<organism evidence="2">
    <name type="scientific">Brassica napus</name>
    <name type="common">Rape</name>
    <dbReference type="NCBI Taxonomy" id="3708"/>
    <lineage>
        <taxon>Eukaryota</taxon>
        <taxon>Viridiplantae</taxon>
        <taxon>Streptophyta</taxon>
        <taxon>Embryophyta</taxon>
        <taxon>Tracheophyta</taxon>
        <taxon>Spermatophyta</taxon>
        <taxon>Magnoliopsida</taxon>
        <taxon>eudicotyledons</taxon>
        <taxon>Gunneridae</taxon>
        <taxon>Pentapetalae</taxon>
        <taxon>rosids</taxon>
        <taxon>malvids</taxon>
        <taxon>Brassicales</taxon>
        <taxon>Brassicaceae</taxon>
        <taxon>Brassiceae</taxon>
        <taxon>Brassica</taxon>
    </lineage>
</organism>
<sequence length="290" mass="32462">MPTREQFLQFLQQNPLSDGTPIYVDSFQGFETYYSQLNQANINVTNIPSTSSTPAAAPTPHMTVDDLLGAPGRESLTVLDPLRRGRATWFKYDKGKISKAILKMMKSDLPGAYPTYNHLPRDIIENGGEEPGMLAFLEDAHRNRKTGDICDKKVKQIVETVKEKINDQLTQGRSTETNHLTQAEINTLVLRETPILKGHRFGFGTLPEPGQPPSSARFMPNLDQDEQLRIASENIALADEKIAMANEKIATLENDKVDQGKVIKYLQNLAHKVVSKFPELLDEDEDATQE</sequence>
<dbReference type="EMBL" id="HG994369">
    <property type="protein sequence ID" value="CAF1925726.1"/>
    <property type="molecule type" value="Genomic_DNA"/>
</dbReference>
<protein>
    <submittedName>
        <fullName evidence="2">(rape) hypothetical protein</fullName>
    </submittedName>
</protein>
<evidence type="ECO:0000256" key="1">
    <source>
        <dbReference type="SAM" id="Coils"/>
    </source>
</evidence>
<evidence type="ECO:0000313" key="2">
    <source>
        <dbReference type="EMBL" id="CAF1925726.1"/>
    </source>
</evidence>
<dbReference type="Proteomes" id="UP001295469">
    <property type="component" value="Chromosome C05"/>
</dbReference>
<keyword evidence="1" id="KW-0175">Coiled coil</keyword>
<accession>A0A816KX89</accession>
<feature type="coiled-coil region" evidence="1">
    <location>
        <begin position="228"/>
        <end position="255"/>
    </location>
</feature>
<dbReference type="AlphaFoldDB" id="A0A816KX89"/>
<name>A0A816KX89_BRANA</name>
<reference evidence="2" key="1">
    <citation type="submission" date="2021-01" db="EMBL/GenBank/DDBJ databases">
        <authorList>
            <consortium name="Genoscope - CEA"/>
            <person name="William W."/>
        </authorList>
    </citation>
    <scope>NUCLEOTIDE SEQUENCE</scope>
</reference>
<proteinExistence type="predicted"/>
<gene>
    <name evidence="2" type="ORF">DARMORV10_C05P13000.1</name>
</gene>